<reference evidence="2 3" key="1">
    <citation type="journal article" date="2014" name="BMC Genomics">
        <title>Unusual genome complexity in Lactobacillus salivarius JCM1046.</title>
        <authorList>
            <person name="Raftis E.J."/>
            <person name="Forde B.M."/>
            <person name="Claesson M.J."/>
            <person name="O'Toole P.W."/>
        </authorList>
    </citation>
    <scope>NUCLEOTIDE SEQUENCE [LARGE SCALE GENOMIC DNA]</scope>
    <source>
        <strain evidence="2 3">JCM1046</strain>
        <plasmid evidence="2 3">pMP1046B</plasmid>
    </source>
</reference>
<protein>
    <submittedName>
        <fullName evidence="2">Phage-associated protein</fullName>
    </submittedName>
</protein>
<keyword evidence="2" id="KW-0614">Plasmid</keyword>
<dbReference type="Proteomes" id="UP000029488">
    <property type="component" value="Plasmid pMP1046B"/>
</dbReference>
<name>A0A089RZB6_9LACO</name>
<feature type="signal peptide" evidence="1">
    <location>
        <begin position="1"/>
        <end position="21"/>
    </location>
</feature>
<geneLocation type="plasmid" evidence="2 3">
    <name>pMP1046B</name>
</geneLocation>
<feature type="chain" id="PRO_5001849546" evidence="1">
    <location>
        <begin position="22"/>
        <end position="513"/>
    </location>
</feature>
<dbReference type="Gene3D" id="3.40.50.300">
    <property type="entry name" value="P-loop containing nucleotide triphosphate hydrolases"/>
    <property type="match status" value="1"/>
</dbReference>
<dbReference type="Gene3D" id="3.30.420.240">
    <property type="match status" value="1"/>
</dbReference>
<evidence type="ECO:0000256" key="1">
    <source>
        <dbReference type="SAM" id="SignalP"/>
    </source>
</evidence>
<evidence type="ECO:0000313" key="3">
    <source>
        <dbReference type="Proteomes" id="UP000029488"/>
    </source>
</evidence>
<dbReference type="AlphaFoldDB" id="A0A089RZB6"/>
<accession>A0A089RZB6</accession>
<gene>
    <name evidence="2" type="ORF">LSJ_3151c</name>
</gene>
<evidence type="ECO:0000313" key="2">
    <source>
        <dbReference type="EMBL" id="AIR11767.1"/>
    </source>
</evidence>
<proteinExistence type="predicted"/>
<dbReference type="KEGG" id="lsj:LSJ_3151c"/>
<keyword evidence="1" id="KW-0732">Signal</keyword>
<dbReference type="EMBL" id="CP007648">
    <property type="protein sequence ID" value="AIR11767.1"/>
    <property type="molecule type" value="Genomic_DNA"/>
</dbReference>
<sequence length="513" mass="59046">MIAWYCIVRCVLYPGTNIALAAGTKGQAAKIISEKIDKFYDENAALRFEIGNRRDNIKTSYNEAYVKFKNGSKIQAVTSNDNSRGIRANILIVDEFRMVNKTVLDKVLKPFLNVVRQPRYLTLPEYKDYPKEENKQIYISSAWWKSHWSWDEFQAYLKKMLKGDKYFVADLPYQLSIHHGLLTKQIVNDERTSDSFDQNGFDMEYEAIFVGENDKAYFKLDKLNKIRTLNKAFIPPTSREYLENKNLSQPKKLSNMPKRRDIDEIRIISLDIALMGGNKNVKNDTSAFTCFRLIRDGDSYRREVVYLESINDSISSQNLAIRLKQLYNDFQADYVVMDANGNGLGVFDACATVLHDQERDEDYPAWASMNDEATNERTKTHGLPIVYTVKASAAFNNEIAQSLNSAIESGKLRLPINHIEKREDLVNSGGFLKKSVEEQQKELYSFNQATALVNELVNLEYEVREGKIRIKEVGTTTKDRYSSIAYGNFYANELEKDLRAEEASRNLLDFIFV</sequence>
<dbReference type="RefSeq" id="WP_225359038.1">
    <property type="nucleotide sequence ID" value="NZ_LXYY01000022.1"/>
</dbReference>
<dbReference type="InterPro" id="IPR027417">
    <property type="entry name" value="P-loop_NTPase"/>
</dbReference>
<organism evidence="2 3">
    <name type="scientific">Ligilactobacillus salivarius</name>
    <dbReference type="NCBI Taxonomy" id="1624"/>
    <lineage>
        <taxon>Bacteria</taxon>
        <taxon>Bacillati</taxon>
        <taxon>Bacillota</taxon>
        <taxon>Bacilli</taxon>
        <taxon>Lactobacillales</taxon>
        <taxon>Lactobacillaceae</taxon>
        <taxon>Ligilactobacillus</taxon>
    </lineage>
</organism>